<evidence type="ECO:0000256" key="1">
    <source>
        <dbReference type="SAM" id="MobiDB-lite"/>
    </source>
</evidence>
<keyword evidence="2" id="KW-0812">Transmembrane</keyword>
<reference evidence="3" key="1">
    <citation type="journal article" date="2015" name="Proc. Natl. Acad. Sci. U.S.A.">
        <title>Networks of energetic and metabolic interactions define dynamics in microbial communities.</title>
        <authorList>
            <person name="Embree M."/>
            <person name="Liu J.K."/>
            <person name="Al-Bassam M.M."/>
            <person name="Zengler K."/>
        </authorList>
    </citation>
    <scope>NUCLEOTIDE SEQUENCE</scope>
</reference>
<feature type="region of interest" description="Disordered" evidence="1">
    <location>
        <begin position="166"/>
        <end position="199"/>
    </location>
</feature>
<comment type="caution">
    <text evidence="3">The sequence shown here is derived from an EMBL/GenBank/DDBJ whole genome shotgun (WGS) entry which is preliminary data.</text>
</comment>
<dbReference type="AlphaFoldDB" id="A0A0W8G4K7"/>
<accession>A0A0W8G4K7</accession>
<organism evidence="3">
    <name type="scientific">hydrocarbon metagenome</name>
    <dbReference type="NCBI Taxonomy" id="938273"/>
    <lineage>
        <taxon>unclassified sequences</taxon>
        <taxon>metagenomes</taxon>
        <taxon>ecological metagenomes</taxon>
    </lineage>
</organism>
<dbReference type="PROSITE" id="PS51257">
    <property type="entry name" value="PROKAR_LIPOPROTEIN"/>
    <property type="match status" value="1"/>
</dbReference>
<evidence type="ECO:0000256" key="2">
    <source>
        <dbReference type="SAM" id="Phobius"/>
    </source>
</evidence>
<name>A0A0W8G4K7_9ZZZZ</name>
<proteinExistence type="predicted"/>
<keyword evidence="2" id="KW-1133">Transmembrane helix</keyword>
<feature type="transmembrane region" description="Helical" evidence="2">
    <location>
        <begin position="20"/>
        <end position="40"/>
    </location>
</feature>
<gene>
    <name evidence="3" type="ORF">ASZ90_002232</name>
</gene>
<evidence type="ECO:0008006" key="4">
    <source>
        <dbReference type="Google" id="ProtNLM"/>
    </source>
</evidence>
<evidence type="ECO:0000313" key="3">
    <source>
        <dbReference type="EMBL" id="KUG27902.1"/>
    </source>
</evidence>
<dbReference type="EMBL" id="LNQE01000276">
    <property type="protein sequence ID" value="KUG27902.1"/>
    <property type="molecule type" value="Genomic_DNA"/>
</dbReference>
<protein>
    <recommendedName>
        <fullName evidence="4">Lipoprotein</fullName>
    </recommendedName>
</protein>
<sequence>MPRRVGAAGSGTGGLRILRLAALAVILAAGLVFGCTFFAAKEPPTPPPPAVMPMTGQAVSECLSRVQAAKSAQARPETLEDFVRYVAAAYVEPVRSRYAVAETMETAVRLAATGDAQAQRLLAGTVRDVQLQAAMAGRTFTVAQWREIYLRSGLLNQDTFVAIGGELTGPDQDRAAASDGVAPAAPSLPPLSEEEGEGE</sequence>
<keyword evidence="2" id="KW-0472">Membrane</keyword>